<accession>A0A1H9AQY9</accession>
<dbReference type="InterPro" id="IPR043129">
    <property type="entry name" value="ATPase_NBD"/>
</dbReference>
<feature type="compositionally biased region" description="Low complexity" evidence="2">
    <location>
        <begin position="63"/>
        <end position="79"/>
    </location>
</feature>
<dbReference type="OrthoDB" id="3225083at2"/>
<keyword evidence="3" id="KW-0418">Kinase</keyword>
<dbReference type="InterPro" id="IPR000600">
    <property type="entry name" value="ROK"/>
</dbReference>
<dbReference type="PANTHER" id="PTHR18964">
    <property type="entry name" value="ROK (REPRESSOR, ORF, KINASE) FAMILY"/>
    <property type="match status" value="1"/>
</dbReference>
<sequence length="397" mass="40846">MSVRETLAGSPDVRRTNLAVLLRHLHLDGPMRRAELTDRSGLTRSTVAGLVGELGRLGAVEQTAATTTPTAGAPTRGRPSPVVRPCPLGVQVLAAEVRVDAVEVALVGLGGTVLRRESHRTAASAPEPIADLLADAVTELARAAPGRVLGLGVAVPGVTRHDDGAVRFAPNLSWRDVAFGRLLAARLPGTDVRVVNDGDAGALAEHLRGVARGCGDVVFVEGEVGVGSGVIVDGKPLVGAGGYAGELGHIAVAGLAGRRCRCGSYGCWETEIGLDAIVRGLGLDDDAHRREVVDALRAAGPAEVAGLDRVAQHLGAGLATVVNVFNPQLIVLGGLLRELYPVVSAQVRRTMVRGALAAPAEQVRLALPELGDDAVLLGAAEAVWQRVLLDPVAALSA</sequence>
<dbReference type="Proteomes" id="UP000198504">
    <property type="component" value="Unassembled WGS sequence"/>
</dbReference>
<dbReference type="Gene3D" id="3.30.420.40">
    <property type="match status" value="2"/>
</dbReference>
<dbReference type="Pfam" id="PF00480">
    <property type="entry name" value="ROK"/>
    <property type="match status" value="1"/>
</dbReference>
<dbReference type="SUPFAM" id="SSF53067">
    <property type="entry name" value="Actin-like ATPase domain"/>
    <property type="match status" value="1"/>
</dbReference>
<evidence type="ECO:0000256" key="1">
    <source>
        <dbReference type="ARBA" id="ARBA00006479"/>
    </source>
</evidence>
<dbReference type="InterPro" id="IPR036390">
    <property type="entry name" value="WH_DNA-bd_sf"/>
</dbReference>
<dbReference type="STRING" id="1036181.SAMN05421756_101699"/>
<gene>
    <name evidence="3" type="ORF">SAMN05421756_101699</name>
</gene>
<feature type="region of interest" description="Disordered" evidence="2">
    <location>
        <begin position="61"/>
        <end position="80"/>
    </location>
</feature>
<dbReference type="EMBL" id="FOFA01000001">
    <property type="protein sequence ID" value="SEP79130.1"/>
    <property type="molecule type" value="Genomic_DNA"/>
</dbReference>
<keyword evidence="3" id="KW-0808">Transferase</keyword>
<evidence type="ECO:0000313" key="4">
    <source>
        <dbReference type="Proteomes" id="UP000198504"/>
    </source>
</evidence>
<evidence type="ECO:0000256" key="2">
    <source>
        <dbReference type="SAM" id="MobiDB-lite"/>
    </source>
</evidence>
<keyword evidence="4" id="KW-1185">Reference proteome</keyword>
<name>A0A1H9AQY9_9ACTN</name>
<dbReference type="Gene3D" id="1.10.10.10">
    <property type="entry name" value="Winged helix-like DNA-binding domain superfamily/Winged helix DNA-binding domain"/>
    <property type="match status" value="1"/>
</dbReference>
<dbReference type="PANTHER" id="PTHR18964:SF149">
    <property type="entry name" value="BIFUNCTIONAL UDP-N-ACETYLGLUCOSAMINE 2-EPIMERASE_N-ACETYLMANNOSAMINE KINASE"/>
    <property type="match status" value="1"/>
</dbReference>
<comment type="similarity">
    <text evidence="1">Belongs to the ROK (NagC/XylR) family.</text>
</comment>
<dbReference type="SUPFAM" id="SSF46785">
    <property type="entry name" value="Winged helix' DNA-binding domain"/>
    <property type="match status" value="1"/>
</dbReference>
<proteinExistence type="inferred from homology"/>
<protein>
    <submittedName>
        <fullName evidence="3">Sugar kinase of the NBD/HSP70 family, may contain an N-terminal HTH domain</fullName>
    </submittedName>
</protein>
<dbReference type="GO" id="GO:0016301">
    <property type="term" value="F:kinase activity"/>
    <property type="evidence" value="ECO:0007669"/>
    <property type="project" value="UniProtKB-KW"/>
</dbReference>
<organism evidence="3 4">
    <name type="scientific">Microlunatus flavus</name>
    <dbReference type="NCBI Taxonomy" id="1036181"/>
    <lineage>
        <taxon>Bacteria</taxon>
        <taxon>Bacillati</taxon>
        <taxon>Actinomycetota</taxon>
        <taxon>Actinomycetes</taxon>
        <taxon>Propionibacteriales</taxon>
        <taxon>Propionibacteriaceae</taxon>
        <taxon>Microlunatus</taxon>
    </lineage>
</organism>
<dbReference type="InterPro" id="IPR036388">
    <property type="entry name" value="WH-like_DNA-bd_sf"/>
</dbReference>
<evidence type="ECO:0000313" key="3">
    <source>
        <dbReference type="EMBL" id="SEP79130.1"/>
    </source>
</evidence>
<reference evidence="4" key="1">
    <citation type="submission" date="2016-10" db="EMBL/GenBank/DDBJ databases">
        <authorList>
            <person name="Varghese N."/>
            <person name="Submissions S."/>
        </authorList>
    </citation>
    <scope>NUCLEOTIDE SEQUENCE [LARGE SCALE GENOMIC DNA]</scope>
    <source>
        <strain evidence="4">CGMCC 4.6856</strain>
    </source>
</reference>
<dbReference type="RefSeq" id="WP_091177670.1">
    <property type="nucleotide sequence ID" value="NZ_FOFA01000001.1"/>
</dbReference>
<dbReference type="AlphaFoldDB" id="A0A1H9AQY9"/>